<evidence type="ECO:0000313" key="3">
    <source>
        <dbReference type="Proteomes" id="UP000534783"/>
    </source>
</evidence>
<dbReference type="InterPro" id="IPR045864">
    <property type="entry name" value="aa-tRNA-synth_II/BPL/LPL"/>
</dbReference>
<dbReference type="Gene3D" id="3.30.930.10">
    <property type="entry name" value="Bira Bifunctional Protein, Domain 2"/>
    <property type="match status" value="1"/>
</dbReference>
<feature type="domain" description="BPL/LPL catalytic" evidence="1">
    <location>
        <begin position="34"/>
        <end position="228"/>
    </location>
</feature>
<keyword evidence="3" id="KW-1185">Reference proteome</keyword>
<gene>
    <name evidence="2" type="ORF">MNODULE_23460</name>
</gene>
<dbReference type="EMBL" id="VTOW01000010">
    <property type="protein sequence ID" value="NKE73717.1"/>
    <property type="molecule type" value="Genomic_DNA"/>
</dbReference>
<sequence>MNSKTTWRLLSHLPQPPEMNMAIDEAIATAFSKGQVPPTLRLYSWAVPSVSFGSFQKWEPEWDALAAGGALHFVRRMTGGRALLHDRELTYSVVASTKDPLFAGGIKETFYTIAKGLLAGLESLGVEAEVYAPPRSQRLERPSNSLCFASTSWYEITAQGKKLIGSAQRRWTKHFLQHGSLILKKGSDRRFSSENQISLDALLPLLPDDETLFAAMKGGFESALSINLEMGSLTPEEEEVAARLVKEKYGNPAWTLRRETP</sequence>
<keyword evidence="2" id="KW-0436">Ligase</keyword>
<evidence type="ECO:0000313" key="2">
    <source>
        <dbReference type="EMBL" id="NKE73717.1"/>
    </source>
</evidence>
<dbReference type="Pfam" id="PF21948">
    <property type="entry name" value="LplA-B_cat"/>
    <property type="match status" value="1"/>
</dbReference>
<reference evidence="2 3" key="1">
    <citation type="journal article" date="2020" name="Nature">
        <title>Bacterial chemolithoautotrophy via manganese oxidation.</title>
        <authorList>
            <person name="Yu H."/>
            <person name="Leadbetter J.R."/>
        </authorList>
    </citation>
    <scope>NUCLEOTIDE SEQUENCE [LARGE SCALE GENOMIC DNA]</scope>
    <source>
        <strain evidence="2 3">Mn-1</strain>
    </source>
</reference>
<protein>
    <submittedName>
        <fullName evidence="2">Lipoate--protein ligase family protein</fullName>
    </submittedName>
</protein>
<name>A0A7X6DV52_9BACT</name>
<dbReference type="PROSITE" id="PS51733">
    <property type="entry name" value="BPL_LPL_CATALYTIC"/>
    <property type="match status" value="1"/>
</dbReference>
<dbReference type="PANTHER" id="PTHR43679:SF2">
    <property type="entry name" value="OCTANOYL-[GCVH]:PROTEIN N-OCTANOYLTRANSFERASE"/>
    <property type="match status" value="1"/>
</dbReference>
<dbReference type="InterPro" id="IPR004143">
    <property type="entry name" value="BPL_LPL_catalytic"/>
</dbReference>
<dbReference type="RefSeq" id="WP_168063680.1">
    <property type="nucleotide sequence ID" value="NZ_VTOW01000010.1"/>
</dbReference>
<evidence type="ECO:0000259" key="1">
    <source>
        <dbReference type="PROSITE" id="PS51733"/>
    </source>
</evidence>
<dbReference type="PANTHER" id="PTHR43679">
    <property type="entry name" value="OCTANOYLTRANSFERASE LIPM-RELATED"/>
    <property type="match status" value="1"/>
</dbReference>
<proteinExistence type="predicted"/>
<comment type="caution">
    <text evidence="2">The sequence shown here is derived from an EMBL/GenBank/DDBJ whole genome shotgun (WGS) entry which is preliminary data.</text>
</comment>
<organism evidence="2 3">
    <name type="scientific">Candidatus Manganitrophus noduliformans</name>
    <dbReference type="NCBI Taxonomy" id="2606439"/>
    <lineage>
        <taxon>Bacteria</taxon>
        <taxon>Pseudomonadati</taxon>
        <taxon>Nitrospirota</taxon>
        <taxon>Nitrospiria</taxon>
        <taxon>Candidatus Troglogloeales</taxon>
        <taxon>Candidatus Manganitrophaceae</taxon>
        <taxon>Candidatus Manganitrophus</taxon>
    </lineage>
</organism>
<dbReference type="Proteomes" id="UP000534783">
    <property type="component" value="Unassembled WGS sequence"/>
</dbReference>
<dbReference type="InterPro" id="IPR050664">
    <property type="entry name" value="Octanoyltrans_LipM/LipL"/>
</dbReference>
<dbReference type="SUPFAM" id="SSF55681">
    <property type="entry name" value="Class II aaRS and biotin synthetases"/>
    <property type="match status" value="1"/>
</dbReference>
<accession>A0A7X6DV52</accession>
<dbReference type="GO" id="GO:0016874">
    <property type="term" value="F:ligase activity"/>
    <property type="evidence" value="ECO:0007669"/>
    <property type="project" value="UniProtKB-KW"/>
</dbReference>
<dbReference type="AlphaFoldDB" id="A0A7X6DV52"/>